<keyword evidence="3" id="KW-1185">Reference proteome</keyword>
<name>A0A167QSL4_PHYB8</name>
<dbReference type="RefSeq" id="XP_018298230.1">
    <property type="nucleotide sequence ID" value="XM_018440454.1"/>
</dbReference>
<evidence type="ECO:0000313" key="3">
    <source>
        <dbReference type="Proteomes" id="UP000077315"/>
    </source>
</evidence>
<dbReference type="GeneID" id="29001360"/>
<keyword evidence="1" id="KW-0175">Coiled coil</keyword>
<reference evidence="3" key="1">
    <citation type="submission" date="2015-06" db="EMBL/GenBank/DDBJ databases">
        <title>Expansion of signal transduction pathways in fungi by whole-genome duplication.</title>
        <authorList>
            <consortium name="DOE Joint Genome Institute"/>
            <person name="Corrochano L.M."/>
            <person name="Kuo A."/>
            <person name="Marcet-Houben M."/>
            <person name="Polaino S."/>
            <person name="Salamov A."/>
            <person name="Villalobos J.M."/>
            <person name="Alvarez M.I."/>
            <person name="Avalos J."/>
            <person name="Benito E.P."/>
            <person name="Benoit I."/>
            <person name="Burger G."/>
            <person name="Camino L.P."/>
            <person name="Canovas D."/>
            <person name="Cerda-Olmedo E."/>
            <person name="Cheng J.-F."/>
            <person name="Dominguez A."/>
            <person name="Elias M."/>
            <person name="Eslava A.P."/>
            <person name="Glaser F."/>
            <person name="Grimwood J."/>
            <person name="Gutierrez G."/>
            <person name="Heitman J."/>
            <person name="Henrissat B."/>
            <person name="Iturriaga E.A."/>
            <person name="Lang B.F."/>
            <person name="Lavin J.L."/>
            <person name="Lee S."/>
            <person name="Li W."/>
            <person name="Lindquist E."/>
            <person name="Lopez-Garcia S."/>
            <person name="Luque E.M."/>
            <person name="Marcos A.T."/>
            <person name="Martin J."/>
            <person name="McCluskey K."/>
            <person name="Medina H.R."/>
            <person name="Miralles-Duran A."/>
            <person name="Miyazaki A."/>
            <person name="Munoz-Torres E."/>
            <person name="Oguiza J.A."/>
            <person name="Ohm R."/>
            <person name="Olmedo M."/>
            <person name="Orejas M."/>
            <person name="Ortiz-Castellanos L."/>
            <person name="Pisabarro A.G."/>
            <person name="Rodriguez-Romero J."/>
            <person name="Ruiz-Herrera J."/>
            <person name="Ruiz-Vazquez R."/>
            <person name="Sanz C."/>
            <person name="Schackwitz W."/>
            <person name="Schmutz J."/>
            <person name="Shahriari M."/>
            <person name="Shelest E."/>
            <person name="Silva-Franco F."/>
            <person name="Soanes D."/>
            <person name="Syed K."/>
            <person name="Tagua V.G."/>
            <person name="Talbot N.J."/>
            <person name="Thon M."/>
            <person name="De vries R.P."/>
            <person name="Wiebenga A."/>
            <person name="Yadav J.S."/>
            <person name="Braun E.L."/>
            <person name="Baker S."/>
            <person name="Garre V."/>
            <person name="Horwitz B."/>
            <person name="Torres-Martinez S."/>
            <person name="Idnurm A."/>
            <person name="Herrera-Estrella A."/>
            <person name="Gabaldon T."/>
            <person name="Grigoriev I.V."/>
        </authorList>
    </citation>
    <scope>NUCLEOTIDE SEQUENCE [LARGE SCALE GENOMIC DNA]</scope>
    <source>
        <strain evidence="3">NRRL 1555(-)</strain>
    </source>
</reference>
<dbReference type="EMBL" id="KV440972">
    <property type="protein sequence ID" value="OAD80190.1"/>
    <property type="molecule type" value="Genomic_DNA"/>
</dbReference>
<dbReference type="InParanoid" id="A0A167QSL4"/>
<protein>
    <submittedName>
        <fullName evidence="2">Uncharacterized protein</fullName>
    </submittedName>
</protein>
<feature type="coiled-coil region" evidence="1">
    <location>
        <begin position="1"/>
        <end position="35"/>
    </location>
</feature>
<sequence length="355" mass="41233">MDKQQSEQESLQNTLLLLQNRLHQTQAELRQTKRTIESKNAFLDKAHHTIKTEFIDTFEINTPKRSTFRLHPPPGLVPLLSLKRTYDEYIKDESEEELIVESCDAWIKGHDQTQVWTQYYTISVFNRNVLAQAYLHMDTLPSTWMSDTAMMNTQCTLPLNQPTVLYGAFTIVADVAVSDLKSALQIGCRYATEQRDIREWKSSKFVFPQWQEHNEQHWLPTQDSPSETYTMARIFFPSHVSLQSIHSIEDTLGLKRHTSSVFISDDHSLLLLKSKKVYHLFGLTDRLVSNACHQCKSFIRVHTPTFLSPSMAMEEMLIGLLNEIEYTSDNFEEKDWWSMIAARESTLLSLVRLLQ</sequence>
<accession>A0A167QSL4</accession>
<gene>
    <name evidence="2" type="ORF">PHYBLDRAFT_59225</name>
</gene>
<evidence type="ECO:0000256" key="1">
    <source>
        <dbReference type="SAM" id="Coils"/>
    </source>
</evidence>
<dbReference type="Proteomes" id="UP000077315">
    <property type="component" value="Unassembled WGS sequence"/>
</dbReference>
<evidence type="ECO:0000313" key="2">
    <source>
        <dbReference type="EMBL" id="OAD80190.1"/>
    </source>
</evidence>
<proteinExistence type="predicted"/>
<organism evidence="2 3">
    <name type="scientific">Phycomyces blakesleeanus (strain ATCC 8743b / DSM 1359 / FGSC 10004 / NBRC 33097 / NRRL 1555)</name>
    <dbReference type="NCBI Taxonomy" id="763407"/>
    <lineage>
        <taxon>Eukaryota</taxon>
        <taxon>Fungi</taxon>
        <taxon>Fungi incertae sedis</taxon>
        <taxon>Mucoromycota</taxon>
        <taxon>Mucoromycotina</taxon>
        <taxon>Mucoromycetes</taxon>
        <taxon>Mucorales</taxon>
        <taxon>Phycomycetaceae</taxon>
        <taxon>Phycomyces</taxon>
    </lineage>
</organism>
<dbReference type="AlphaFoldDB" id="A0A167QSL4"/>
<dbReference type="VEuPathDB" id="FungiDB:PHYBLDRAFT_59225"/>